<sequence>MRGGLRYRPRAGTSRDLGVRGPGAVEKIESYRPGQVAVRREVDLATPPTPRRRSIRYPAKTLAAHPRLPHLALRCLPFSGNGTAPGRGGPDIRLPLVAPWIG</sequence>
<keyword evidence="3" id="KW-1185">Reference proteome</keyword>
<dbReference type="EMBL" id="BMMH01000030">
    <property type="protein sequence ID" value="GGL42529.1"/>
    <property type="molecule type" value="Genomic_DNA"/>
</dbReference>
<dbReference type="Proteomes" id="UP000638263">
    <property type="component" value="Unassembled WGS sequence"/>
</dbReference>
<name>A0A917RXP8_9NOCA</name>
<evidence type="ECO:0000256" key="1">
    <source>
        <dbReference type="SAM" id="MobiDB-lite"/>
    </source>
</evidence>
<comment type="caution">
    <text evidence="2">The sequence shown here is derived from an EMBL/GenBank/DDBJ whole genome shotgun (WGS) entry which is preliminary data.</text>
</comment>
<evidence type="ECO:0000313" key="2">
    <source>
        <dbReference type="EMBL" id="GGL42529.1"/>
    </source>
</evidence>
<gene>
    <name evidence="2" type="ORF">GCM10011588_66580</name>
</gene>
<organism evidence="2 3">
    <name type="scientific">Nocardia jinanensis</name>
    <dbReference type="NCBI Taxonomy" id="382504"/>
    <lineage>
        <taxon>Bacteria</taxon>
        <taxon>Bacillati</taxon>
        <taxon>Actinomycetota</taxon>
        <taxon>Actinomycetes</taxon>
        <taxon>Mycobacteriales</taxon>
        <taxon>Nocardiaceae</taxon>
        <taxon>Nocardia</taxon>
    </lineage>
</organism>
<evidence type="ECO:0000313" key="3">
    <source>
        <dbReference type="Proteomes" id="UP000638263"/>
    </source>
</evidence>
<reference evidence="2" key="2">
    <citation type="submission" date="2020-09" db="EMBL/GenBank/DDBJ databases">
        <authorList>
            <person name="Sun Q."/>
            <person name="Zhou Y."/>
        </authorList>
    </citation>
    <scope>NUCLEOTIDE SEQUENCE</scope>
    <source>
        <strain evidence="2">CGMCC 4.3508</strain>
    </source>
</reference>
<dbReference type="AlphaFoldDB" id="A0A917RXP8"/>
<feature type="region of interest" description="Disordered" evidence="1">
    <location>
        <begin position="1"/>
        <end position="21"/>
    </location>
</feature>
<proteinExistence type="predicted"/>
<accession>A0A917RXP8</accession>
<reference evidence="2" key="1">
    <citation type="journal article" date="2014" name="Int. J. Syst. Evol. Microbiol.">
        <title>Complete genome sequence of Corynebacterium casei LMG S-19264T (=DSM 44701T), isolated from a smear-ripened cheese.</title>
        <authorList>
            <consortium name="US DOE Joint Genome Institute (JGI-PGF)"/>
            <person name="Walter F."/>
            <person name="Albersmeier A."/>
            <person name="Kalinowski J."/>
            <person name="Ruckert C."/>
        </authorList>
    </citation>
    <scope>NUCLEOTIDE SEQUENCE</scope>
    <source>
        <strain evidence="2">CGMCC 4.3508</strain>
    </source>
</reference>
<protein>
    <submittedName>
        <fullName evidence="2">Uncharacterized protein</fullName>
    </submittedName>
</protein>